<reference evidence="1 2" key="2">
    <citation type="journal article" date="2023" name="Plant Pathol.">
        <title>Dismantling and reorganizing Pseudomonas marginalis sensu#lato.</title>
        <authorList>
            <person name="Sawada H."/>
            <person name="Fujikawa T."/>
            <person name="Satou M."/>
        </authorList>
    </citation>
    <scope>NUCLEOTIDE SEQUENCE [LARGE SCALE GENOMIC DNA]</scope>
    <source>
        <strain evidence="1 2">MAFF 302046</strain>
    </source>
</reference>
<name>A0ABT0JHN5_9PSED</name>
<organism evidence="1 2">
    <name type="scientific">Pseudomonas morbosilactucae</name>
    <dbReference type="NCBI Taxonomy" id="2938197"/>
    <lineage>
        <taxon>Bacteria</taxon>
        <taxon>Pseudomonadati</taxon>
        <taxon>Pseudomonadota</taxon>
        <taxon>Gammaproteobacteria</taxon>
        <taxon>Pseudomonadales</taxon>
        <taxon>Pseudomonadaceae</taxon>
        <taxon>Pseudomonas</taxon>
    </lineage>
</organism>
<keyword evidence="2" id="KW-1185">Reference proteome</keyword>
<evidence type="ECO:0000313" key="1">
    <source>
        <dbReference type="EMBL" id="MCK9815411.1"/>
    </source>
</evidence>
<gene>
    <name evidence="1" type="ORF">M1B35_15050</name>
</gene>
<dbReference type="Gene3D" id="3.40.50.720">
    <property type="entry name" value="NAD(P)-binding Rossmann-like Domain"/>
    <property type="match status" value="1"/>
</dbReference>
<dbReference type="InterPro" id="IPR036291">
    <property type="entry name" value="NAD(P)-bd_dom_sf"/>
</dbReference>
<reference evidence="1 2" key="1">
    <citation type="journal article" date="2022" name="Int. J. Syst. Evol. Microbiol.">
        <title>Pseudomonas aegrilactucae sp. nov. and Pseudomonas morbosilactucae sp. nov., pathogens causing bacterial rot of lettuce in Japan.</title>
        <authorList>
            <person name="Sawada H."/>
            <person name="Fujikawa T."/>
            <person name="Satou M."/>
        </authorList>
    </citation>
    <scope>NUCLEOTIDE SEQUENCE [LARGE SCALE GENOMIC DNA]</scope>
    <source>
        <strain evidence="1 2">MAFF 302046</strain>
    </source>
</reference>
<accession>A0ABT0JHN5</accession>
<dbReference type="SUPFAM" id="SSF51735">
    <property type="entry name" value="NAD(P)-binding Rossmann-fold domains"/>
    <property type="match status" value="1"/>
</dbReference>
<protein>
    <recommendedName>
        <fullName evidence="3">Short chain dehydrogenase</fullName>
    </recommendedName>
</protein>
<dbReference type="Proteomes" id="UP001155163">
    <property type="component" value="Unassembled WGS sequence"/>
</dbReference>
<proteinExistence type="predicted"/>
<dbReference type="EMBL" id="JALQCX010000026">
    <property type="protein sequence ID" value="MCK9815411.1"/>
    <property type="molecule type" value="Genomic_DNA"/>
</dbReference>
<comment type="caution">
    <text evidence="1">The sequence shown here is derived from an EMBL/GenBank/DDBJ whole genome shotgun (WGS) entry which is preliminary data.</text>
</comment>
<evidence type="ECO:0008006" key="3">
    <source>
        <dbReference type="Google" id="ProtNLM"/>
    </source>
</evidence>
<sequence length="59" mass="6497">MNNVFIVGGAGKIARRLAPQRVARAHQTRSLYRHSSQAQELEAQGDTPVGEAIQRLARD</sequence>
<dbReference type="RefSeq" id="WP_268262365.1">
    <property type="nucleotide sequence ID" value="NZ_JALQCX010000026.1"/>
</dbReference>
<evidence type="ECO:0000313" key="2">
    <source>
        <dbReference type="Proteomes" id="UP001155163"/>
    </source>
</evidence>